<keyword evidence="4" id="KW-1185">Reference proteome</keyword>
<dbReference type="EMBL" id="JAIWYP010000014">
    <property type="protein sequence ID" value="KAH3709762.1"/>
    <property type="molecule type" value="Genomic_DNA"/>
</dbReference>
<evidence type="ECO:0000313" key="1">
    <source>
        <dbReference type="EMBL" id="KAH3709753.1"/>
    </source>
</evidence>
<evidence type="ECO:0000313" key="2">
    <source>
        <dbReference type="EMBL" id="KAH3709761.1"/>
    </source>
</evidence>
<dbReference type="AlphaFoldDB" id="A0A9D3YZ19"/>
<dbReference type="EMBL" id="JAIWYP010000014">
    <property type="protein sequence ID" value="KAH3709761.1"/>
    <property type="molecule type" value="Genomic_DNA"/>
</dbReference>
<organism evidence="1 4">
    <name type="scientific">Dreissena polymorpha</name>
    <name type="common">Zebra mussel</name>
    <name type="synonym">Mytilus polymorpha</name>
    <dbReference type="NCBI Taxonomy" id="45954"/>
    <lineage>
        <taxon>Eukaryota</taxon>
        <taxon>Metazoa</taxon>
        <taxon>Spiralia</taxon>
        <taxon>Lophotrochozoa</taxon>
        <taxon>Mollusca</taxon>
        <taxon>Bivalvia</taxon>
        <taxon>Autobranchia</taxon>
        <taxon>Heteroconchia</taxon>
        <taxon>Euheterodonta</taxon>
        <taxon>Imparidentia</taxon>
        <taxon>Neoheterodontei</taxon>
        <taxon>Myida</taxon>
        <taxon>Dreissenoidea</taxon>
        <taxon>Dreissenidae</taxon>
        <taxon>Dreissena</taxon>
    </lineage>
</organism>
<accession>A0A9D3YZ19</accession>
<evidence type="ECO:0000313" key="3">
    <source>
        <dbReference type="EMBL" id="KAH3709762.1"/>
    </source>
</evidence>
<name>A0A9D3YZ19_DREPO</name>
<reference evidence="1" key="2">
    <citation type="submission" date="2020-11" db="EMBL/GenBank/DDBJ databases">
        <authorList>
            <person name="McCartney M.A."/>
            <person name="Auch B."/>
            <person name="Kono T."/>
            <person name="Mallez S."/>
            <person name="Becker A."/>
            <person name="Gohl D.M."/>
            <person name="Silverstein K.A.T."/>
            <person name="Koren S."/>
            <person name="Bechman K.B."/>
            <person name="Herman A."/>
            <person name="Abrahante J.E."/>
            <person name="Garbe J."/>
        </authorList>
    </citation>
    <scope>NUCLEOTIDE SEQUENCE</scope>
    <source>
        <strain evidence="1">Duluth1</strain>
        <tissue evidence="1">Whole animal</tissue>
    </source>
</reference>
<gene>
    <name evidence="1" type="ORF">DPMN_069217</name>
    <name evidence="2" type="ORF">DPMN_069225</name>
    <name evidence="3" type="ORF">DPMN_069226</name>
</gene>
<dbReference type="EMBL" id="JAIWYP010000014">
    <property type="protein sequence ID" value="KAH3709753.1"/>
    <property type="molecule type" value="Genomic_DNA"/>
</dbReference>
<proteinExistence type="predicted"/>
<reference evidence="1" key="1">
    <citation type="journal article" date="2019" name="bioRxiv">
        <title>The Genome of the Zebra Mussel, Dreissena polymorpha: A Resource for Invasive Species Research.</title>
        <authorList>
            <person name="McCartney M.A."/>
            <person name="Auch B."/>
            <person name="Kono T."/>
            <person name="Mallez S."/>
            <person name="Zhang Y."/>
            <person name="Obille A."/>
            <person name="Becker A."/>
            <person name="Abrahante J.E."/>
            <person name="Garbe J."/>
            <person name="Badalamenti J.P."/>
            <person name="Herman A."/>
            <person name="Mangelson H."/>
            <person name="Liachko I."/>
            <person name="Sullivan S."/>
            <person name="Sone E.D."/>
            <person name="Koren S."/>
            <person name="Silverstein K.A.T."/>
            <person name="Beckman K.B."/>
            <person name="Gohl D.M."/>
        </authorList>
    </citation>
    <scope>NUCLEOTIDE SEQUENCE</scope>
    <source>
        <strain evidence="1">Duluth1</strain>
        <tissue evidence="1">Whole animal</tissue>
    </source>
</reference>
<protein>
    <submittedName>
        <fullName evidence="1">Uncharacterized protein</fullName>
    </submittedName>
</protein>
<comment type="caution">
    <text evidence="1">The sequence shown here is derived from an EMBL/GenBank/DDBJ whole genome shotgun (WGS) entry which is preliminary data.</text>
</comment>
<sequence>MVGRAVHKYKDARRLTAGSAKNAFPSTADNEAISFPAQVLGTTSPYPTVHSVT</sequence>
<evidence type="ECO:0000313" key="4">
    <source>
        <dbReference type="Proteomes" id="UP000828390"/>
    </source>
</evidence>
<dbReference type="Proteomes" id="UP000828390">
    <property type="component" value="Unassembled WGS sequence"/>
</dbReference>